<evidence type="ECO:0000313" key="3">
    <source>
        <dbReference type="Proteomes" id="UP001597510"/>
    </source>
</evidence>
<keyword evidence="1" id="KW-0812">Transmembrane</keyword>
<keyword evidence="1" id="KW-1133">Transmembrane helix</keyword>
<feature type="transmembrane region" description="Helical" evidence="1">
    <location>
        <begin position="21"/>
        <end position="45"/>
    </location>
</feature>
<dbReference type="Proteomes" id="UP001597510">
    <property type="component" value="Unassembled WGS sequence"/>
</dbReference>
<feature type="transmembrane region" description="Helical" evidence="1">
    <location>
        <begin position="174"/>
        <end position="201"/>
    </location>
</feature>
<reference evidence="3" key="1">
    <citation type="journal article" date="2019" name="Int. J. Syst. Evol. Microbiol.">
        <title>The Global Catalogue of Microorganisms (GCM) 10K type strain sequencing project: providing services to taxonomists for standard genome sequencing and annotation.</title>
        <authorList>
            <consortium name="The Broad Institute Genomics Platform"/>
            <consortium name="The Broad Institute Genome Sequencing Center for Infectious Disease"/>
            <person name="Wu L."/>
            <person name="Ma J."/>
        </authorList>
    </citation>
    <scope>NUCLEOTIDE SEQUENCE [LARGE SCALE GENOMIC DNA]</scope>
    <source>
        <strain evidence="3">KCTC 52344</strain>
    </source>
</reference>
<evidence type="ECO:0000313" key="2">
    <source>
        <dbReference type="EMBL" id="MFD2521077.1"/>
    </source>
</evidence>
<gene>
    <name evidence="2" type="ORF">ACFSR2_09295</name>
</gene>
<accession>A0ABW5J4W9</accession>
<feature type="transmembrane region" description="Helical" evidence="1">
    <location>
        <begin position="213"/>
        <end position="236"/>
    </location>
</feature>
<feature type="transmembrane region" description="Helical" evidence="1">
    <location>
        <begin position="248"/>
        <end position="266"/>
    </location>
</feature>
<keyword evidence="3" id="KW-1185">Reference proteome</keyword>
<dbReference type="RefSeq" id="WP_340234850.1">
    <property type="nucleotide sequence ID" value="NZ_JBBEWC010000003.1"/>
</dbReference>
<proteinExistence type="predicted"/>
<feature type="transmembrane region" description="Helical" evidence="1">
    <location>
        <begin position="455"/>
        <end position="472"/>
    </location>
</feature>
<organism evidence="2 3">
    <name type="scientific">Emticicia soli</name>
    <dbReference type="NCBI Taxonomy" id="2027878"/>
    <lineage>
        <taxon>Bacteria</taxon>
        <taxon>Pseudomonadati</taxon>
        <taxon>Bacteroidota</taxon>
        <taxon>Cytophagia</taxon>
        <taxon>Cytophagales</taxon>
        <taxon>Leadbetterellaceae</taxon>
        <taxon>Emticicia</taxon>
    </lineage>
</organism>
<dbReference type="PANTHER" id="PTHR43471:SF1">
    <property type="entry name" value="ABC TRANSPORTER PERMEASE PROTEIN NOSY-RELATED"/>
    <property type="match status" value="1"/>
</dbReference>
<feature type="transmembrane region" description="Helical" evidence="1">
    <location>
        <begin position="130"/>
        <end position="153"/>
    </location>
</feature>
<dbReference type="Pfam" id="PF12679">
    <property type="entry name" value="ABC2_membrane_2"/>
    <property type="match status" value="1"/>
</dbReference>
<evidence type="ECO:0000256" key="1">
    <source>
        <dbReference type="SAM" id="Phobius"/>
    </source>
</evidence>
<dbReference type="EMBL" id="JBHULC010000008">
    <property type="protein sequence ID" value="MFD2521077.1"/>
    <property type="molecule type" value="Genomic_DNA"/>
</dbReference>
<dbReference type="InterPro" id="IPR021913">
    <property type="entry name" value="DUF3526"/>
</dbReference>
<name>A0ABW5J4W9_9BACT</name>
<keyword evidence="1" id="KW-0472">Membrane</keyword>
<protein>
    <submittedName>
        <fullName evidence="2">ABC transporter permease</fullName>
    </submittedName>
</protein>
<sequence>MRFTILKILSRQVLISTLKNKSTIVLIGIFNILIIAALFSGYSAFRQQQASVKDHSHEVRERWENNPDKHPHRMAHYGYVVFRQKFPLSFFDFGMDSYLGNAVFLEAHRQNTVNFSEASLSNGLLRFGEISAGMILQVLLPLLLFFWGFDLIARERENGTLRILLTQGISWPELIVGKALGLFYLSLSIFTPAIVIGFILLASNNSGLHNSQAFGQFSVLITSYLVYLSIISLLAVYVSAQSSSSKAALIKLIGCWLVFTLILPKISQVAGQSLFPSPSKIAFDTKVEEELISQGDSHNPNDPHYKALKDSLLRAYNVDSTHKLPFNYGGYVMREGERLSAEVYNRHQEKLVSIYQQQQNAVRLTALINPFLAIKNLSMALAGTDYNTYNDFQNQVEAYRYKQAQAMNELQIKLISNKIKSSSDKSSAVSSQYWKDFPDFDYHFLSFTQVFGKEIIAIISLIIWVVGLFFLIKTTSTHLKAF</sequence>
<comment type="caution">
    <text evidence="2">The sequence shown here is derived from an EMBL/GenBank/DDBJ whole genome shotgun (WGS) entry which is preliminary data.</text>
</comment>
<dbReference type="PANTHER" id="PTHR43471">
    <property type="entry name" value="ABC TRANSPORTER PERMEASE"/>
    <property type="match status" value="1"/>
</dbReference>
<dbReference type="Pfam" id="PF12040">
    <property type="entry name" value="DUF3526"/>
    <property type="match status" value="1"/>
</dbReference>